<name>W1Q3H3_ABIDE</name>
<protein>
    <submittedName>
        <fullName evidence="2">Uncharacterized protein</fullName>
    </submittedName>
</protein>
<evidence type="ECO:0000313" key="3">
    <source>
        <dbReference type="Proteomes" id="UP000019050"/>
    </source>
</evidence>
<dbReference type="AlphaFoldDB" id="W1Q3H3"/>
<proteinExistence type="predicted"/>
<evidence type="ECO:0000256" key="1">
    <source>
        <dbReference type="SAM" id="MobiDB-lite"/>
    </source>
</evidence>
<dbReference type="HOGENOM" id="CLU_2679144_0_0_9"/>
<feature type="region of interest" description="Disordered" evidence="1">
    <location>
        <begin position="1"/>
        <end position="30"/>
    </location>
</feature>
<sequence length="74" mass="8288">MSQWPTRSSGPLADLSSVQKRLKGCKSHEPVAHSVEWTTSSASHRTPYLSTSLNISPKICYNMENPTKPRERTC</sequence>
<keyword evidence="3" id="KW-1185">Reference proteome</keyword>
<evidence type="ECO:0000313" key="2">
    <source>
        <dbReference type="EMBL" id="ESK65723.1"/>
    </source>
</evidence>
<comment type="caution">
    <text evidence="2">The sequence shown here is derived from an EMBL/GenBank/DDBJ whole genome shotgun (WGS) entry which is preliminary data.</text>
</comment>
<reference evidence="2" key="1">
    <citation type="submission" date="2013-06" db="EMBL/GenBank/DDBJ databases">
        <authorList>
            <person name="Weinstock G."/>
            <person name="Sodergren E."/>
            <person name="Clifton S."/>
            <person name="Fulton L."/>
            <person name="Fulton B."/>
            <person name="Courtney L."/>
            <person name="Fronick C."/>
            <person name="Harrison M."/>
            <person name="Strong C."/>
            <person name="Farmer C."/>
            <person name="Delahaunty K."/>
            <person name="Markovic C."/>
            <person name="Hall O."/>
            <person name="Minx P."/>
            <person name="Tomlinson C."/>
            <person name="Mitreva M."/>
            <person name="Nelson J."/>
            <person name="Hou S."/>
            <person name="Wollam A."/>
            <person name="Pepin K.H."/>
            <person name="Johnson M."/>
            <person name="Bhonagiri V."/>
            <person name="Nash W.E."/>
            <person name="Warren W."/>
            <person name="Chinwalla A."/>
            <person name="Mardis E.R."/>
            <person name="Wilson R.K."/>
        </authorList>
    </citation>
    <scope>NUCLEOTIDE SEQUENCE [LARGE SCALE GENOMIC DNA]</scope>
    <source>
        <strain evidence="2">ATCC 49176</strain>
    </source>
</reference>
<dbReference type="Proteomes" id="UP000019050">
    <property type="component" value="Unassembled WGS sequence"/>
</dbReference>
<accession>W1Q3H3</accession>
<dbReference type="EMBL" id="ACIN03000005">
    <property type="protein sequence ID" value="ESK65723.1"/>
    <property type="molecule type" value="Genomic_DNA"/>
</dbReference>
<organism evidence="2 3">
    <name type="scientific">Abiotrophia defectiva ATCC 49176</name>
    <dbReference type="NCBI Taxonomy" id="592010"/>
    <lineage>
        <taxon>Bacteria</taxon>
        <taxon>Bacillati</taxon>
        <taxon>Bacillota</taxon>
        <taxon>Bacilli</taxon>
        <taxon>Lactobacillales</taxon>
        <taxon>Aerococcaceae</taxon>
        <taxon>Abiotrophia</taxon>
    </lineage>
</organism>
<dbReference type="STRING" id="592010.GCWU000182_000788"/>
<gene>
    <name evidence="2" type="ORF">GCWU000182_000788</name>
</gene>